<dbReference type="Proteomes" id="UP000824105">
    <property type="component" value="Unassembled WGS sequence"/>
</dbReference>
<feature type="domain" description="N-acetyltransferase" evidence="1">
    <location>
        <begin position="120"/>
        <end position="257"/>
    </location>
</feature>
<evidence type="ECO:0000259" key="1">
    <source>
        <dbReference type="PROSITE" id="PS51186"/>
    </source>
</evidence>
<dbReference type="Gene3D" id="3.40.630.30">
    <property type="match status" value="1"/>
</dbReference>
<comment type="caution">
    <text evidence="2">The sequence shown here is derived from an EMBL/GenBank/DDBJ whole genome shotgun (WGS) entry which is preliminary data.</text>
</comment>
<reference evidence="2" key="1">
    <citation type="journal article" date="2021" name="PeerJ">
        <title>Extensive microbial diversity within the chicken gut microbiome revealed by metagenomics and culture.</title>
        <authorList>
            <person name="Gilroy R."/>
            <person name="Ravi A."/>
            <person name="Getino M."/>
            <person name="Pursley I."/>
            <person name="Horton D.L."/>
            <person name="Alikhan N.F."/>
            <person name="Baker D."/>
            <person name="Gharbi K."/>
            <person name="Hall N."/>
            <person name="Watson M."/>
            <person name="Adriaenssens E.M."/>
            <person name="Foster-Nyarko E."/>
            <person name="Jarju S."/>
            <person name="Secka A."/>
            <person name="Antonio M."/>
            <person name="Oren A."/>
            <person name="Chaudhuri R.R."/>
            <person name="La Ragione R."/>
            <person name="Hildebrand F."/>
            <person name="Pallen M.J."/>
        </authorList>
    </citation>
    <scope>NUCLEOTIDE SEQUENCE</scope>
    <source>
        <strain evidence="2">CHK188-11489</strain>
    </source>
</reference>
<accession>A0A9D2FK05</accession>
<dbReference type="AlphaFoldDB" id="A0A9D2FK05"/>
<dbReference type="InterPro" id="IPR000182">
    <property type="entry name" value="GNAT_dom"/>
</dbReference>
<evidence type="ECO:0000313" key="2">
    <source>
        <dbReference type="EMBL" id="HIZ61951.1"/>
    </source>
</evidence>
<dbReference type="EMBL" id="DXBF01000035">
    <property type="protein sequence ID" value="HIZ61951.1"/>
    <property type="molecule type" value="Genomic_DNA"/>
</dbReference>
<dbReference type="InterPro" id="IPR016181">
    <property type="entry name" value="Acyl_CoA_acyltransferase"/>
</dbReference>
<dbReference type="SUPFAM" id="SSF55729">
    <property type="entry name" value="Acyl-CoA N-acyltransferases (Nat)"/>
    <property type="match status" value="1"/>
</dbReference>
<gene>
    <name evidence="2" type="ORF">H9724_04185</name>
</gene>
<name>A0A9D2FK05_9FIRM</name>
<dbReference type="Pfam" id="PF13480">
    <property type="entry name" value="Acetyltransf_6"/>
    <property type="match status" value="1"/>
</dbReference>
<dbReference type="InterPro" id="IPR038740">
    <property type="entry name" value="BioF2-like_GNAT_dom"/>
</dbReference>
<dbReference type="GO" id="GO:0016747">
    <property type="term" value="F:acyltransferase activity, transferring groups other than amino-acyl groups"/>
    <property type="evidence" value="ECO:0007669"/>
    <property type="project" value="InterPro"/>
</dbReference>
<protein>
    <submittedName>
        <fullName evidence="2">GNAT family N-acetyltransferase</fullName>
    </submittedName>
</protein>
<proteinExistence type="predicted"/>
<dbReference type="PROSITE" id="PS51186">
    <property type="entry name" value="GNAT"/>
    <property type="match status" value="1"/>
</dbReference>
<reference evidence="2" key="2">
    <citation type="submission" date="2021-04" db="EMBL/GenBank/DDBJ databases">
        <authorList>
            <person name="Gilroy R."/>
        </authorList>
    </citation>
    <scope>NUCLEOTIDE SEQUENCE</scope>
    <source>
        <strain evidence="2">CHK188-11489</strain>
    </source>
</reference>
<sequence>MIRSVTDPVQRREFARRIAGKPYFAAVLGTRCALFGPHPASGWRFYLLPGEAVLALRGGTATLCGRLPEGEAGAEAREELEGFLRFLAVERLVAEAPPDLPGWAADSPLLLRELPRGRTLPLPPAPPPELRLDLHPPMQPVSRLVFPQDRAEQEQFYSQACTALAHGFGVCRTLWAGERPVCTVGCYEQSGGEAYLSAGVTAPDWRGRGLASWLIVGLADDLAAARTVRFACAPALGPFYDRLGFAEAGALLQFTRK</sequence>
<organism evidence="2 3">
    <name type="scientific">Candidatus Gemmiger avistercoris</name>
    <dbReference type="NCBI Taxonomy" id="2838606"/>
    <lineage>
        <taxon>Bacteria</taxon>
        <taxon>Bacillati</taxon>
        <taxon>Bacillota</taxon>
        <taxon>Clostridia</taxon>
        <taxon>Eubacteriales</taxon>
        <taxon>Gemmiger</taxon>
    </lineage>
</organism>
<evidence type="ECO:0000313" key="3">
    <source>
        <dbReference type="Proteomes" id="UP000824105"/>
    </source>
</evidence>